<evidence type="ECO:0000313" key="2">
    <source>
        <dbReference type="EnsemblPlants" id="Zm00001eb442010_P001"/>
    </source>
</evidence>
<feature type="compositionally biased region" description="Basic residues" evidence="1">
    <location>
        <begin position="27"/>
        <end position="41"/>
    </location>
</feature>
<protein>
    <submittedName>
        <fullName evidence="2">Uncharacterized protein</fullName>
    </submittedName>
</protein>
<dbReference type="AlphaFoldDB" id="A0A804RQP1"/>
<dbReference type="InParanoid" id="A0A804RQP1"/>
<accession>A0A804RQP1</accession>
<evidence type="ECO:0000256" key="1">
    <source>
        <dbReference type="SAM" id="MobiDB-lite"/>
    </source>
</evidence>
<keyword evidence="3" id="KW-1185">Reference proteome</keyword>
<dbReference type="Proteomes" id="UP000007305">
    <property type="component" value="Unassembled WGS sequence"/>
</dbReference>
<evidence type="ECO:0000313" key="3">
    <source>
        <dbReference type="Proteomes" id="UP000007305"/>
    </source>
</evidence>
<sequence>MSSEKTSWPEVVWVAGGGGGDPDQQRQARRGHRGGPGRHQRATGVQCPPRPCLLRRRQRQRPRPLHSRPWLILVRPLTWSIDGGVGVAIDVLAILEAADTSWFVLHSSSGEDDLA</sequence>
<dbReference type="EnsemblPlants" id="Zm00001eb442010_T001">
    <property type="protein sequence ID" value="Zm00001eb442010_P001"/>
    <property type="gene ID" value="Zm00001eb442010"/>
</dbReference>
<organism evidence="2 3">
    <name type="scientific">Zea mays</name>
    <name type="common">Maize</name>
    <dbReference type="NCBI Taxonomy" id="4577"/>
    <lineage>
        <taxon>Eukaryota</taxon>
        <taxon>Viridiplantae</taxon>
        <taxon>Streptophyta</taxon>
        <taxon>Embryophyta</taxon>
        <taxon>Tracheophyta</taxon>
        <taxon>Spermatophyta</taxon>
        <taxon>Magnoliopsida</taxon>
        <taxon>Liliopsida</taxon>
        <taxon>Poales</taxon>
        <taxon>Poaceae</taxon>
        <taxon>PACMAD clade</taxon>
        <taxon>Panicoideae</taxon>
        <taxon>Andropogonodae</taxon>
        <taxon>Andropogoneae</taxon>
        <taxon>Tripsacinae</taxon>
        <taxon>Zea</taxon>
    </lineage>
</organism>
<reference evidence="2" key="1">
    <citation type="submission" date="2021-05" db="UniProtKB">
        <authorList>
            <consortium name="EnsemblPlants"/>
        </authorList>
    </citation>
    <scope>IDENTIFICATION</scope>
    <source>
        <strain evidence="2">cv. B73</strain>
    </source>
</reference>
<dbReference type="Gramene" id="Zm00001eb442010_T001">
    <property type="protein sequence ID" value="Zm00001eb442010_P001"/>
    <property type="gene ID" value="Zm00001eb442010"/>
</dbReference>
<feature type="region of interest" description="Disordered" evidence="1">
    <location>
        <begin position="1"/>
        <end position="49"/>
    </location>
</feature>
<name>A0A804RQP1_MAIZE</name>
<proteinExistence type="predicted"/>